<sequence>MDQGGWVRIRSPSPIRAHSVWPRWFELATKEDISGLLHMCSLSKEDEDEVEITKEHTVEEVEAGNLRLIRSCLLRSCIMSSQGGNSYHLREIACRDKRNWHAQMEHRITVMAETYQKNIHDMRSTQNQRLADLAQSHEMNMARILELMQQGNTGTAERAPVRHRPNSPLTLIHKDHLVEEGADFATAVAAMAVPVWFEWEEHQEGSGIAAAPPMGGGDDVMAIAAADDNRSGPRG</sequence>
<dbReference type="EMBL" id="JBBNAF010000006">
    <property type="protein sequence ID" value="KAK9135642.1"/>
    <property type="molecule type" value="Genomic_DNA"/>
</dbReference>
<keyword evidence="2" id="KW-1185">Reference proteome</keyword>
<name>A0AAP0JKH3_9MAGN</name>
<reference evidence="1 2" key="1">
    <citation type="submission" date="2024-01" db="EMBL/GenBank/DDBJ databases">
        <title>Genome assemblies of Stephania.</title>
        <authorList>
            <person name="Yang L."/>
        </authorList>
    </citation>
    <scope>NUCLEOTIDE SEQUENCE [LARGE SCALE GENOMIC DNA]</scope>
    <source>
        <strain evidence="1">YNDBR</strain>
        <tissue evidence="1">Leaf</tissue>
    </source>
</reference>
<protein>
    <submittedName>
        <fullName evidence="1">Uncharacterized protein</fullName>
    </submittedName>
</protein>
<evidence type="ECO:0000313" key="1">
    <source>
        <dbReference type="EMBL" id="KAK9135642.1"/>
    </source>
</evidence>
<dbReference type="Proteomes" id="UP001420932">
    <property type="component" value="Unassembled WGS sequence"/>
</dbReference>
<accession>A0AAP0JKH3</accession>
<evidence type="ECO:0000313" key="2">
    <source>
        <dbReference type="Proteomes" id="UP001420932"/>
    </source>
</evidence>
<comment type="caution">
    <text evidence="1">The sequence shown here is derived from an EMBL/GenBank/DDBJ whole genome shotgun (WGS) entry which is preliminary data.</text>
</comment>
<organism evidence="1 2">
    <name type="scientific">Stephania yunnanensis</name>
    <dbReference type="NCBI Taxonomy" id="152371"/>
    <lineage>
        <taxon>Eukaryota</taxon>
        <taxon>Viridiplantae</taxon>
        <taxon>Streptophyta</taxon>
        <taxon>Embryophyta</taxon>
        <taxon>Tracheophyta</taxon>
        <taxon>Spermatophyta</taxon>
        <taxon>Magnoliopsida</taxon>
        <taxon>Ranunculales</taxon>
        <taxon>Menispermaceae</taxon>
        <taxon>Menispermoideae</taxon>
        <taxon>Cissampelideae</taxon>
        <taxon>Stephania</taxon>
    </lineage>
</organism>
<proteinExistence type="predicted"/>
<gene>
    <name evidence="1" type="ORF">Syun_014972</name>
</gene>
<dbReference type="AlphaFoldDB" id="A0AAP0JKH3"/>